<dbReference type="Proteomes" id="UP000070531">
    <property type="component" value="Unassembled WGS sequence"/>
</dbReference>
<organism evidence="2">
    <name type="scientific">Prevotella amnii</name>
    <dbReference type="NCBI Taxonomy" id="419005"/>
    <lineage>
        <taxon>Bacteria</taxon>
        <taxon>Pseudomonadati</taxon>
        <taxon>Bacteroidota</taxon>
        <taxon>Bacteroidia</taxon>
        <taxon>Bacteroidales</taxon>
        <taxon>Prevotellaceae</taxon>
        <taxon>Prevotella</taxon>
    </lineage>
</organism>
<gene>
    <name evidence="2" type="ORF">HMPREF1860_00856</name>
</gene>
<dbReference type="Pfam" id="PF20720">
    <property type="entry name" value="nSTAND3"/>
    <property type="match status" value="1"/>
</dbReference>
<dbReference type="Gene3D" id="3.40.50.300">
    <property type="entry name" value="P-loop containing nucleotide triphosphate hydrolases"/>
    <property type="match status" value="1"/>
</dbReference>
<dbReference type="AlphaFoldDB" id="A0A134BFQ8"/>
<dbReference type="PATRIC" id="fig|419005.5.peg.858"/>
<sequence>MIDFDRVIENVRDTGYNPLPELVRIAIPNAKRNLQRGISYFCKEKATWNDDYDKIADWLKDNKGKGLLLAGNCGLGKSLIGMRILPLLLNAYCKIVVKVCTAQELNTNPNDIIKSHITYIDDIGTEEVSNIYGNKRIPFAELVDAAERHGKLLMISTNLDDDHIKAKYGDRVLDRLHAITRKITICGNSMRR</sequence>
<reference evidence="2 3" key="1">
    <citation type="submission" date="2016-01" db="EMBL/GenBank/DDBJ databases">
        <authorList>
            <person name="Oliw E.H."/>
        </authorList>
    </citation>
    <scope>NUCLEOTIDE SEQUENCE [LARGE SCALE GENOMIC DNA]</scope>
    <source>
        <strain evidence="2 3">DNF00307</strain>
    </source>
</reference>
<dbReference type="InterPro" id="IPR027417">
    <property type="entry name" value="P-loop_NTPase"/>
</dbReference>
<feature type="domain" description="Novel STAND NTPase 3" evidence="1">
    <location>
        <begin position="50"/>
        <end position="158"/>
    </location>
</feature>
<proteinExistence type="predicted"/>
<accession>A0A134BFQ8</accession>
<dbReference type="RefSeq" id="WP_060932803.1">
    <property type="nucleotide sequence ID" value="NZ_KQ960502.1"/>
</dbReference>
<dbReference type="InterPro" id="IPR049050">
    <property type="entry name" value="nSTAND3"/>
</dbReference>
<evidence type="ECO:0000313" key="3">
    <source>
        <dbReference type="Proteomes" id="UP000070531"/>
    </source>
</evidence>
<dbReference type="EMBL" id="LSDL01000038">
    <property type="protein sequence ID" value="KXB78730.1"/>
    <property type="molecule type" value="Genomic_DNA"/>
</dbReference>
<dbReference type="STRING" id="419005.HMPREF1860_00856"/>
<name>A0A134BFQ8_9BACT</name>
<protein>
    <recommendedName>
        <fullName evidence="1">Novel STAND NTPase 3 domain-containing protein</fullName>
    </recommendedName>
</protein>
<evidence type="ECO:0000313" key="2">
    <source>
        <dbReference type="EMBL" id="KXB78730.1"/>
    </source>
</evidence>
<comment type="caution">
    <text evidence="2">The sequence shown here is derived from an EMBL/GenBank/DDBJ whole genome shotgun (WGS) entry which is preliminary data.</text>
</comment>
<evidence type="ECO:0000259" key="1">
    <source>
        <dbReference type="Pfam" id="PF20720"/>
    </source>
</evidence>